<dbReference type="FunFam" id="3.30.70.1730:FF:000005">
    <property type="entry name" value="Ribosome assembly factor mrt4"/>
    <property type="match status" value="1"/>
</dbReference>
<keyword evidence="5 6" id="KW-0539">Nucleus</keyword>
<dbReference type="Pfam" id="PF17777">
    <property type="entry name" value="RL10P_insert"/>
    <property type="match status" value="1"/>
</dbReference>
<dbReference type="GO" id="GO:0030687">
    <property type="term" value="C:preribosome, large subunit precursor"/>
    <property type="evidence" value="ECO:0007669"/>
    <property type="project" value="TreeGrafter"/>
</dbReference>
<dbReference type="InterPro" id="IPR043164">
    <property type="entry name" value="Ribosomal_uL10-like_insert_sf"/>
</dbReference>
<evidence type="ECO:0000256" key="3">
    <source>
        <dbReference type="ARBA" id="ARBA00011117"/>
    </source>
</evidence>
<keyword evidence="9" id="KW-1185">Reference proteome</keyword>
<keyword evidence="8" id="KW-0687">Ribonucleoprotein</keyword>
<dbReference type="PANTHER" id="PTHR45841">
    <property type="entry name" value="MRNA TURNOVER PROTEIN 4 MRTO4"/>
    <property type="match status" value="1"/>
</dbReference>
<dbReference type="InterPro" id="IPR001790">
    <property type="entry name" value="Ribosomal_uL10"/>
</dbReference>
<dbReference type="GO" id="GO:0005737">
    <property type="term" value="C:cytoplasm"/>
    <property type="evidence" value="ECO:0007669"/>
    <property type="project" value="UniProtKB-SubCell"/>
</dbReference>
<reference evidence="8" key="1">
    <citation type="submission" date="2022-01" db="EMBL/GenBank/DDBJ databases">
        <title>Genome Sequence Resource for Two Populations of Ditylenchus destructor, the Migratory Endoparasitic Phytonematode.</title>
        <authorList>
            <person name="Zhang H."/>
            <person name="Lin R."/>
            <person name="Xie B."/>
        </authorList>
    </citation>
    <scope>NUCLEOTIDE SEQUENCE</scope>
    <source>
        <strain evidence="8">BazhouSP</strain>
    </source>
</reference>
<dbReference type="GO" id="GO:0005730">
    <property type="term" value="C:nucleolus"/>
    <property type="evidence" value="ECO:0007669"/>
    <property type="project" value="UniProtKB-SubCell"/>
</dbReference>
<comment type="caution">
    <text evidence="8">The sequence shown here is derived from an EMBL/GenBank/DDBJ whole genome shotgun (WGS) entry which is preliminary data.</text>
</comment>
<evidence type="ECO:0000256" key="6">
    <source>
        <dbReference type="RuleBase" id="RU364039"/>
    </source>
</evidence>
<comment type="similarity">
    <text evidence="2 6">Belongs to the universal ribosomal protein uL10 family.</text>
</comment>
<evidence type="ECO:0000256" key="1">
    <source>
        <dbReference type="ARBA" id="ARBA00004046"/>
    </source>
</evidence>
<dbReference type="GO" id="GO:0006364">
    <property type="term" value="P:rRNA processing"/>
    <property type="evidence" value="ECO:0007669"/>
    <property type="project" value="TreeGrafter"/>
</dbReference>
<dbReference type="Gene3D" id="3.30.70.1730">
    <property type="match status" value="1"/>
</dbReference>
<sequence length="220" mass="24882">MPAASKRDKVVSLTKTKKKTKDEKASLIEQVRKAVEEYANVFVLSLENLRGTKFVQVRQHFKKNSRLFFGKNHLLAVALGRTPEDEVANEIHKISNMLKRECCLMFTNESLVNINKYFKAFAEDDFARAGTTIDQTVTLPKGLLKNMPGSLEPQLRKLGLPTQLEKGEIGLIRDYTICNAGDILTPEQTALLKQFNIKTVTFKISLTATWSKTEGFKELM</sequence>
<name>A0AAD4N8S5_9BILA</name>
<comment type="subunit">
    <text evidence="3 6">Associates with the pre-60S ribosomal particle.</text>
</comment>
<dbReference type="Gene3D" id="3.90.105.20">
    <property type="match status" value="1"/>
</dbReference>
<dbReference type="InterPro" id="IPR051742">
    <property type="entry name" value="Ribosome_Assembly_uL10"/>
</dbReference>
<evidence type="ECO:0000256" key="4">
    <source>
        <dbReference type="ARBA" id="ARBA00022490"/>
    </source>
</evidence>
<keyword evidence="8" id="KW-0689">Ribosomal protein</keyword>
<evidence type="ECO:0000259" key="7">
    <source>
        <dbReference type="Pfam" id="PF17777"/>
    </source>
</evidence>
<dbReference type="InterPro" id="IPR040637">
    <property type="entry name" value="Ribosomal_uL10-like_insert"/>
</dbReference>
<proteinExistence type="inferred from homology"/>
<dbReference type="CDD" id="cd05796">
    <property type="entry name" value="Ribosomal_P0_like"/>
    <property type="match status" value="1"/>
</dbReference>
<evidence type="ECO:0000313" key="8">
    <source>
        <dbReference type="EMBL" id="KAI1716451.1"/>
    </source>
</evidence>
<dbReference type="EMBL" id="JAKKPZ010000010">
    <property type="protein sequence ID" value="KAI1716451.1"/>
    <property type="molecule type" value="Genomic_DNA"/>
</dbReference>
<dbReference type="FunFam" id="3.90.105.20:FF:000003">
    <property type="entry name" value="Ribosome assembly factor mrt4"/>
    <property type="match status" value="1"/>
</dbReference>
<keyword evidence="4 6" id="KW-0963">Cytoplasm</keyword>
<evidence type="ECO:0000256" key="2">
    <source>
        <dbReference type="ARBA" id="ARBA00008889"/>
    </source>
</evidence>
<dbReference type="GO" id="GO:0005840">
    <property type="term" value="C:ribosome"/>
    <property type="evidence" value="ECO:0007669"/>
    <property type="project" value="UniProtKB-KW"/>
</dbReference>
<evidence type="ECO:0000313" key="9">
    <source>
        <dbReference type="Proteomes" id="UP001201812"/>
    </source>
</evidence>
<gene>
    <name evidence="8" type="ORF">DdX_07506</name>
</gene>
<keyword evidence="6" id="KW-0690">Ribosome biogenesis</keyword>
<dbReference type="GO" id="GO:0003723">
    <property type="term" value="F:RNA binding"/>
    <property type="evidence" value="ECO:0007669"/>
    <property type="project" value="TreeGrafter"/>
</dbReference>
<dbReference type="PANTHER" id="PTHR45841:SF1">
    <property type="entry name" value="MRNA TURNOVER PROTEIN 4 HOMOLOG"/>
    <property type="match status" value="1"/>
</dbReference>
<comment type="subcellular location">
    <subcellularLocation>
        <location evidence="6">Cytoplasm</location>
    </subcellularLocation>
    <subcellularLocation>
        <location evidence="6">Nucleus</location>
        <location evidence="6">Nucleolus</location>
    </subcellularLocation>
</comment>
<accession>A0AAD4N8S5</accession>
<dbReference type="InterPro" id="IPR033867">
    <property type="entry name" value="Mrt4"/>
</dbReference>
<dbReference type="SUPFAM" id="SSF160369">
    <property type="entry name" value="Ribosomal protein L10-like"/>
    <property type="match status" value="1"/>
</dbReference>
<dbReference type="AlphaFoldDB" id="A0AAD4N8S5"/>
<feature type="domain" description="Large ribosomal subunit protein uL10-like insertion" evidence="7">
    <location>
        <begin position="127"/>
        <end position="197"/>
    </location>
</feature>
<organism evidence="8 9">
    <name type="scientific">Ditylenchus destructor</name>
    <dbReference type="NCBI Taxonomy" id="166010"/>
    <lineage>
        <taxon>Eukaryota</taxon>
        <taxon>Metazoa</taxon>
        <taxon>Ecdysozoa</taxon>
        <taxon>Nematoda</taxon>
        <taxon>Chromadorea</taxon>
        <taxon>Rhabditida</taxon>
        <taxon>Tylenchina</taxon>
        <taxon>Tylenchomorpha</taxon>
        <taxon>Sphaerularioidea</taxon>
        <taxon>Anguinidae</taxon>
        <taxon>Anguininae</taxon>
        <taxon>Ditylenchus</taxon>
    </lineage>
</organism>
<dbReference type="GO" id="GO:0000027">
    <property type="term" value="P:ribosomal large subunit assembly"/>
    <property type="evidence" value="ECO:0007669"/>
    <property type="project" value="InterPro"/>
</dbReference>
<protein>
    <recommendedName>
        <fullName evidence="6">Ribosome assembly factor mrt4</fullName>
    </recommendedName>
</protein>
<evidence type="ECO:0000256" key="5">
    <source>
        <dbReference type="ARBA" id="ARBA00023242"/>
    </source>
</evidence>
<dbReference type="Pfam" id="PF00466">
    <property type="entry name" value="Ribosomal_L10"/>
    <property type="match status" value="1"/>
</dbReference>
<dbReference type="InterPro" id="IPR043141">
    <property type="entry name" value="Ribosomal_uL10-like_sf"/>
</dbReference>
<dbReference type="GO" id="GO:0000956">
    <property type="term" value="P:nuclear-transcribed mRNA catabolic process"/>
    <property type="evidence" value="ECO:0007669"/>
    <property type="project" value="TreeGrafter"/>
</dbReference>
<comment type="function">
    <text evidence="1 6">Component of the ribosome assembly machinery. Nuclear paralog of the ribosomal protein P0, it binds pre-60S subunits at an early stage of assembly in the nucleolus, and is replaced by P0 in cytoplasmic pre-60S subunits and mature 80S ribosomes.</text>
</comment>
<dbReference type="Proteomes" id="UP001201812">
    <property type="component" value="Unassembled WGS sequence"/>
</dbReference>